<organism evidence="1 2">
    <name type="scientific">Paenibacillus donghaensis</name>
    <dbReference type="NCBI Taxonomy" id="414771"/>
    <lineage>
        <taxon>Bacteria</taxon>
        <taxon>Bacillati</taxon>
        <taxon>Bacillota</taxon>
        <taxon>Bacilli</taxon>
        <taxon>Bacillales</taxon>
        <taxon>Paenibacillaceae</taxon>
        <taxon>Paenibacillus</taxon>
    </lineage>
</organism>
<sequence>MIELNYGEKKLILYTKGHYRNKNLMEALRIITAWNFQIPLESTESYHIYDFVLKVFIQLQEKGYVESPYDLMKSFFTLRRPTITFDSIIDMMISDLSLSKAEG</sequence>
<accession>A0A2Z2KQT1</accession>
<evidence type="ECO:0000313" key="2">
    <source>
        <dbReference type="Proteomes" id="UP000249890"/>
    </source>
</evidence>
<keyword evidence="2" id="KW-1185">Reference proteome</keyword>
<reference evidence="1 2" key="1">
    <citation type="submission" date="2017-06" db="EMBL/GenBank/DDBJ databases">
        <title>Complete genome sequence of Paenibacillus donghaensis KCTC 13049T isolated from East Sea sediment, South Korea.</title>
        <authorList>
            <person name="Jung B.K."/>
            <person name="Hong S.-J."/>
            <person name="Shin J.-H."/>
        </authorList>
    </citation>
    <scope>NUCLEOTIDE SEQUENCE [LARGE SCALE GENOMIC DNA]</scope>
    <source>
        <strain evidence="1 2">KCTC 13049</strain>
    </source>
</reference>
<name>A0A2Z2KQT1_9BACL</name>
<dbReference type="EMBL" id="CP021780">
    <property type="protein sequence ID" value="ASA22711.1"/>
    <property type="molecule type" value="Genomic_DNA"/>
</dbReference>
<dbReference type="OrthoDB" id="2941933at2"/>
<dbReference type="KEGG" id="pdh:B9T62_19080"/>
<gene>
    <name evidence="1" type="ORF">B9T62_19080</name>
</gene>
<dbReference type="RefSeq" id="WP_087916709.1">
    <property type="nucleotide sequence ID" value="NZ_CP021780.1"/>
</dbReference>
<dbReference type="Proteomes" id="UP000249890">
    <property type="component" value="Chromosome"/>
</dbReference>
<protein>
    <submittedName>
        <fullName evidence="1">Uncharacterized protein</fullName>
    </submittedName>
</protein>
<proteinExistence type="predicted"/>
<dbReference type="AlphaFoldDB" id="A0A2Z2KQT1"/>
<evidence type="ECO:0000313" key="1">
    <source>
        <dbReference type="EMBL" id="ASA22711.1"/>
    </source>
</evidence>